<keyword evidence="1" id="KW-0472">Membrane</keyword>
<sequence>MFDLVAFLLLQFSINLLIKTFSNNYWKQLFRNLSYLFFVILMAVYPFIAAQRMNESGNEGINCGGYQFSIFTFLWVTGIPAVLLLQFLLNKFILKPTNKTIN</sequence>
<reference evidence="2 3" key="1">
    <citation type="submission" date="2018-07" db="EMBL/GenBank/DDBJ databases">
        <title>Complete genome sequence of Flavobacterium arcticum type strain SM1502T.</title>
        <authorList>
            <person name="Li Y."/>
            <person name="Li D.-D."/>
        </authorList>
    </citation>
    <scope>NUCLEOTIDE SEQUENCE [LARGE SCALE GENOMIC DNA]</scope>
    <source>
        <strain evidence="2 3">SM1502</strain>
    </source>
</reference>
<accession>A0A345HC85</accession>
<keyword evidence="1" id="KW-1133">Transmembrane helix</keyword>
<keyword evidence="3" id="KW-1185">Reference proteome</keyword>
<proteinExistence type="predicted"/>
<feature type="transmembrane region" description="Helical" evidence="1">
    <location>
        <begin position="68"/>
        <end position="89"/>
    </location>
</feature>
<dbReference type="KEGG" id="fat:DVK85_08065"/>
<feature type="transmembrane region" description="Helical" evidence="1">
    <location>
        <begin position="29"/>
        <end position="48"/>
    </location>
</feature>
<evidence type="ECO:0000313" key="3">
    <source>
        <dbReference type="Proteomes" id="UP000253951"/>
    </source>
</evidence>
<dbReference type="AlphaFoldDB" id="A0A345HC85"/>
<protein>
    <submittedName>
        <fullName evidence="2">Uncharacterized protein</fullName>
    </submittedName>
</protein>
<dbReference type="EMBL" id="CP031188">
    <property type="protein sequence ID" value="AXG74195.1"/>
    <property type="molecule type" value="Genomic_DNA"/>
</dbReference>
<feature type="transmembrane region" description="Helical" evidence="1">
    <location>
        <begin position="6"/>
        <end position="22"/>
    </location>
</feature>
<dbReference type="Proteomes" id="UP000253951">
    <property type="component" value="Chromosome"/>
</dbReference>
<keyword evidence="1" id="KW-0812">Transmembrane</keyword>
<gene>
    <name evidence="2" type="ORF">DVK85_08065</name>
</gene>
<organism evidence="2 3">
    <name type="scientific">Flavobacterium arcticum</name>
    <dbReference type="NCBI Taxonomy" id="1784713"/>
    <lineage>
        <taxon>Bacteria</taxon>
        <taxon>Pseudomonadati</taxon>
        <taxon>Bacteroidota</taxon>
        <taxon>Flavobacteriia</taxon>
        <taxon>Flavobacteriales</taxon>
        <taxon>Flavobacteriaceae</taxon>
        <taxon>Flavobacterium</taxon>
    </lineage>
</organism>
<name>A0A345HC85_9FLAO</name>
<evidence type="ECO:0000256" key="1">
    <source>
        <dbReference type="SAM" id="Phobius"/>
    </source>
</evidence>
<evidence type="ECO:0000313" key="2">
    <source>
        <dbReference type="EMBL" id="AXG74195.1"/>
    </source>
</evidence>